<name>A0A2I0A4H8_9ASPA</name>
<dbReference type="Proteomes" id="UP000236161">
    <property type="component" value="Unassembled WGS sequence"/>
</dbReference>
<accession>A0A2I0A4H8</accession>
<evidence type="ECO:0000313" key="1">
    <source>
        <dbReference type="EMBL" id="PKA50444.1"/>
    </source>
</evidence>
<dbReference type="OrthoDB" id="418237at2759"/>
<dbReference type="CDD" id="cd09272">
    <property type="entry name" value="RNase_HI_RT_Ty1"/>
    <property type="match status" value="1"/>
</dbReference>
<dbReference type="SUPFAM" id="SSF56672">
    <property type="entry name" value="DNA/RNA polymerases"/>
    <property type="match status" value="1"/>
</dbReference>
<evidence type="ECO:0000313" key="2">
    <source>
        <dbReference type="Proteomes" id="UP000236161"/>
    </source>
</evidence>
<dbReference type="EMBL" id="KZ452025">
    <property type="protein sequence ID" value="PKA50444.1"/>
    <property type="molecule type" value="Genomic_DNA"/>
</dbReference>
<dbReference type="PANTHER" id="PTHR11439">
    <property type="entry name" value="GAG-POL-RELATED RETROTRANSPOSON"/>
    <property type="match status" value="1"/>
</dbReference>
<reference evidence="1 2" key="1">
    <citation type="journal article" date="2017" name="Nature">
        <title>The Apostasia genome and the evolution of orchids.</title>
        <authorList>
            <person name="Zhang G.Q."/>
            <person name="Liu K.W."/>
            <person name="Li Z."/>
            <person name="Lohaus R."/>
            <person name="Hsiao Y.Y."/>
            <person name="Niu S.C."/>
            <person name="Wang J.Y."/>
            <person name="Lin Y.C."/>
            <person name="Xu Q."/>
            <person name="Chen L.J."/>
            <person name="Yoshida K."/>
            <person name="Fujiwara S."/>
            <person name="Wang Z.W."/>
            <person name="Zhang Y.Q."/>
            <person name="Mitsuda N."/>
            <person name="Wang M."/>
            <person name="Liu G.H."/>
            <person name="Pecoraro L."/>
            <person name="Huang H.X."/>
            <person name="Xiao X.J."/>
            <person name="Lin M."/>
            <person name="Wu X.Y."/>
            <person name="Wu W.L."/>
            <person name="Chen Y.Y."/>
            <person name="Chang S.B."/>
            <person name="Sakamoto S."/>
            <person name="Ohme-Takagi M."/>
            <person name="Yagi M."/>
            <person name="Zeng S.J."/>
            <person name="Shen C.Y."/>
            <person name="Yeh C.M."/>
            <person name="Luo Y.B."/>
            <person name="Tsai W.C."/>
            <person name="Van de Peer Y."/>
            <person name="Liu Z.J."/>
        </authorList>
    </citation>
    <scope>NUCLEOTIDE SEQUENCE [LARGE SCALE GENOMIC DNA]</scope>
    <source>
        <strain evidence="2">cv. Shenzhen</strain>
        <tissue evidence="1">Stem</tissue>
    </source>
</reference>
<gene>
    <name evidence="1" type="ORF">AXF42_Ash021063</name>
</gene>
<dbReference type="STRING" id="1088818.A0A2I0A4H8"/>
<organism evidence="1 2">
    <name type="scientific">Apostasia shenzhenica</name>
    <dbReference type="NCBI Taxonomy" id="1088818"/>
    <lineage>
        <taxon>Eukaryota</taxon>
        <taxon>Viridiplantae</taxon>
        <taxon>Streptophyta</taxon>
        <taxon>Embryophyta</taxon>
        <taxon>Tracheophyta</taxon>
        <taxon>Spermatophyta</taxon>
        <taxon>Magnoliopsida</taxon>
        <taxon>Liliopsida</taxon>
        <taxon>Asparagales</taxon>
        <taxon>Orchidaceae</taxon>
        <taxon>Apostasioideae</taxon>
        <taxon>Apostasia</taxon>
    </lineage>
</organism>
<keyword evidence="2" id="KW-1185">Reference proteome</keyword>
<dbReference type="AlphaFoldDB" id="A0A2I0A4H8"/>
<dbReference type="PANTHER" id="PTHR11439:SF442">
    <property type="entry name" value="CYSTEINE-RICH RLK (RECEPTOR-LIKE PROTEIN KINASE) 8"/>
    <property type="match status" value="1"/>
</dbReference>
<protein>
    <submittedName>
        <fullName evidence="1">Retrovirus-related Pol polyprotein from transposon TNT 1-94</fullName>
    </submittedName>
</protein>
<sequence length="289" mass="32820">MNMIGELNFFLGLQIKQLFNGIFICQSKYTRELLKKFGMDKSKHIGTPISSSTKLDKDETGKSVDEKLYRGMIGSLLYLTASRPDIVFSVCMYARFQLSPKESHLTAVKRIFRYLVNTHSLGLWYHKESTSNLIGYSDADFTGCKVDRKSTSGTCQFFGNALVSWSSRKQNSLSLSTAEAEYVAAGSCCAQLLWLKHQLLDYGIDLSHIAIKCDNTTSICLTKNLIQHSRTKHIEIRHHFIRDHVEKGDISLECVPTSLQLADIFTMSLHEDRFNFIIREIGMLYSSCL</sequence>
<dbReference type="InterPro" id="IPR043502">
    <property type="entry name" value="DNA/RNA_pol_sf"/>
</dbReference>
<proteinExistence type="predicted"/>